<keyword evidence="4" id="KW-1185">Reference proteome</keyword>
<dbReference type="OrthoDB" id="403976at2"/>
<feature type="region of interest" description="Disordered" evidence="1">
    <location>
        <begin position="254"/>
        <end position="278"/>
    </location>
</feature>
<comment type="caution">
    <text evidence="3">The sequence shown here is derived from an EMBL/GenBank/DDBJ whole genome shotgun (WGS) entry which is preliminary data.</text>
</comment>
<feature type="chain" id="PRO_5001774963" evidence="2">
    <location>
        <begin position="21"/>
        <end position="303"/>
    </location>
</feature>
<dbReference type="EMBL" id="JFDP01000023">
    <property type="protein sequence ID" value="KEZ24038.1"/>
    <property type="molecule type" value="Genomic_DNA"/>
</dbReference>
<gene>
    <name evidence="3" type="ORF">UDIV_1410</name>
</gene>
<evidence type="ECO:0000256" key="1">
    <source>
        <dbReference type="SAM" id="MobiDB-lite"/>
    </source>
</evidence>
<reference evidence="3 4" key="1">
    <citation type="submission" date="2014-02" db="EMBL/GenBank/DDBJ databases">
        <title>Genome sequence of Ureaplasma diversum strain 246.</title>
        <authorList>
            <person name="Sirand-Pugnet P."/>
            <person name="Breton M."/>
            <person name="Dordet-Frisoni E."/>
            <person name="Baranowski E."/>
            <person name="Barre A."/>
            <person name="Couture C."/>
            <person name="Dupuy V."/>
            <person name="Gaurivaud P."/>
            <person name="Jacob D."/>
            <person name="Lemaitre C."/>
            <person name="Manso-Silvan L."/>
            <person name="Nikolski M."/>
            <person name="Nouvel L.-X."/>
            <person name="Poumarat F."/>
            <person name="Tardy F."/>
            <person name="Thebault P."/>
            <person name="Theil S."/>
            <person name="Citti C."/>
            <person name="Thiaucourt F."/>
            <person name="Blanchard A."/>
        </authorList>
    </citation>
    <scope>NUCLEOTIDE SEQUENCE [LARGE SCALE GENOMIC DNA]</scope>
    <source>
        <strain evidence="3 4">NCTC 246</strain>
    </source>
</reference>
<dbReference type="Proteomes" id="UP000028537">
    <property type="component" value="Unassembled WGS sequence"/>
</dbReference>
<accession>A0A084F1E6</accession>
<evidence type="ECO:0000256" key="2">
    <source>
        <dbReference type="SAM" id="SignalP"/>
    </source>
</evidence>
<proteinExistence type="predicted"/>
<organism evidence="3 4">
    <name type="scientific">Ureaplasma diversum NCTC 246</name>
    <dbReference type="NCBI Taxonomy" id="1188241"/>
    <lineage>
        <taxon>Bacteria</taxon>
        <taxon>Bacillati</taxon>
        <taxon>Mycoplasmatota</taxon>
        <taxon>Mycoplasmoidales</taxon>
        <taxon>Mycoplasmoidaceae</taxon>
        <taxon>Ureaplasma</taxon>
    </lineage>
</organism>
<dbReference type="InterPro" id="IPR049194">
    <property type="entry name" value="DUF6856"/>
</dbReference>
<evidence type="ECO:0000313" key="4">
    <source>
        <dbReference type="Proteomes" id="UP000028537"/>
    </source>
</evidence>
<keyword evidence="2" id="KW-0732">Signal</keyword>
<dbReference type="Pfam" id="PF21637">
    <property type="entry name" value="DUF6856"/>
    <property type="match status" value="1"/>
</dbReference>
<feature type="compositionally biased region" description="Low complexity" evidence="1">
    <location>
        <begin position="257"/>
        <end position="271"/>
    </location>
</feature>
<protein>
    <submittedName>
        <fullName evidence="3">Uncharacterized protein</fullName>
    </submittedName>
</protein>
<dbReference type="RefSeq" id="WP_038101955.1">
    <property type="nucleotide sequence ID" value="NZ_JFDP01000023.1"/>
</dbReference>
<evidence type="ECO:0000313" key="3">
    <source>
        <dbReference type="EMBL" id="KEZ24038.1"/>
    </source>
</evidence>
<feature type="signal peptide" evidence="2">
    <location>
        <begin position="1"/>
        <end position="20"/>
    </location>
</feature>
<dbReference type="AlphaFoldDB" id="A0A084F1E6"/>
<name>A0A084F1E6_9BACT</name>
<sequence length="303" mass="34399">MKKAILITASILGAAAGVVATATFLALNTKQKTYAKNLNTSELNQALSYNNLNNSKVSLKELILGTSKVNDGNYVLYFGSQSNIQHNNFMFNNELNHISKIEDLKNNYNLKFNGDLAKVINNTKLYKDSYKTVPQFFGFVDFLNDDVFLAEQAYMQKLATAKASTIEADKRWAASAPQTYSYDVSKQYRDKDDKLVYFRTDKQAEEFREVVKYLNNYLKKEKLVDLYQADNPGIILFYTKENINKGPTVYFGSIKKQAPNPQNPRAQQNQRYPAGNQPYNADSAQFGGQFNAAIFSFYGNKIR</sequence>